<dbReference type="VEuPathDB" id="AmoebaDB:ACA1_385730"/>
<keyword evidence="6" id="KW-0503">Monooxygenase</keyword>
<dbReference type="InterPro" id="IPR050529">
    <property type="entry name" value="CYP450_sterol_14alpha_dmase"/>
</dbReference>
<dbReference type="KEGG" id="acan:ACA1_385730"/>
<evidence type="ECO:0000256" key="2">
    <source>
        <dbReference type="ARBA" id="ARBA00022617"/>
    </source>
</evidence>
<dbReference type="AlphaFoldDB" id="L8HBK7"/>
<dbReference type="PANTHER" id="PTHR24304">
    <property type="entry name" value="CYTOCHROME P450 FAMILY 7"/>
    <property type="match status" value="1"/>
</dbReference>
<dbReference type="OrthoDB" id="2156562at2759"/>
<dbReference type="EMBL" id="KB007900">
    <property type="protein sequence ID" value="ELR21796.1"/>
    <property type="molecule type" value="Genomic_DNA"/>
</dbReference>
<dbReference type="InterPro" id="IPR036396">
    <property type="entry name" value="Cyt_P450_sf"/>
</dbReference>
<keyword evidence="7" id="KW-0732">Signal</keyword>
<protein>
    <submittedName>
        <fullName evidence="8">Cytochrome p450 superfamily protein</fullName>
    </submittedName>
</protein>
<dbReference type="GO" id="GO:0020037">
    <property type="term" value="F:heme binding"/>
    <property type="evidence" value="ECO:0007669"/>
    <property type="project" value="InterPro"/>
</dbReference>
<dbReference type="InterPro" id="IPR002403">
    <property type="entry name" value="Cyt_P450_E_grp-IV"/>
</dbReference>
<feature type="signal peptide" evidence="7">
    <location>
        <begin position="1"/>
        <end position="23"/>
    </location>
</feature>
<dbReference type="SUPFAM" id="SSF48264">
    <property type="entry name" value="Cytochrome P450"/>
    <property type="match status" value="1"/>
</dbReference>
<sequence length="469" mass="53052">MSVAMVLAALVVGLLVLLLPHEKEPPRVESGLPLVGPLIEFSSTPRPFLQRLEKQYGQAFTLDLLIDKMTFILGREGNRLFFDSTDDILDFNSAVAAVAQNVLGPETFTEDPVWTSKSSPYITKGFMRHERLSLYNSLINDEVRKHIKIWCGKDKVDLFKSVSQLVTSINIRCVLGDDAYHAHAEEIASIYYQLELSAMDTVAILFPSLPTATKRANEKARKRLIEIISNVLHSRSEDQETSDYIGMVWTAEKENHSVHTFAMHALAVMFAAHTNTAGTTGWTLANWANNQSLADKALREQTQLIAEMGEEAETLAPNFISKLEYLDSCMKETVRRYGMLMLVRKAMKDVAFTSADGREFTIPKVSSPFLSHHNSEVYPEPSLYDPERFADPERKQSLVANRHYVQFGFGRHKCLGERFANVVIKMVLSLVLRSCQFELVSDMSDADYRKQAGTPNPEHTIWVKFRPRE</sequence>
<dbReference type="PANTHER" id="PTHR24304:SF2">
    <property type="entry name" value="24-HYDROXYCHOLESTEROL 7-ALPHA-HYDROXYLASE"/>
    <property type="match status" value="1"/>
</dbReference>
<keyword evidence="2 5" id="KW-0349">Heme</keyword>
<evidence type="ECO:0000256" key="6">
    <source>
        <dbReference type="RuleBase" id="RU000461"/>
    </source>
</evidence>
<feature type="chain" id="PRO_5003990936" evidence="7">
    <location>
        <begin position="24"/>
        <end position="469"/>
    </location>
</feature>
<evidence type="ECO:0000256" key="5">
    <source>
        <dbReference type="PIRSR" id="PIRSR602403-1"/>
    </source>
</evidence>
<dbReference type="InterPro" id="IPR017972">
    <property type="entry name" value="Cyt_P450_CS"/>
</dbReference>
<keyword evidence="6" id="KW-0560">Oxidoreductase</keyword>
<dbReference type="GO" id="GO:0005506">
    <property type="term" value="F:iron ion binding"/>
    <property type="evidence" value="ECO:0007669"/>
    <property type="project" value="InterPro"/>
</dbReference>
<keyword evidence="4 5" id="KW-0408">Iron</keyword>
<comment type="cofactor">
    <cofactor evidence="5">
        <name>heme</name>
        <dbReference type="ChEBI" id="CHEBI:30413"/>
    </cofactor>
</comment>
<accession>L8HBK7</accession>
<organism evidence="8 9">
    <name type="scientific">Acanthamoeba castellanii (strain ATCC 30010 / Neff)</name>
    <dbReference type="NCBI Taxonomy" id="1257118"/>
    <lineage>
        <taxon>Eukaryota</taxon>
        <taxon>Amoebozoa</taxon>
        <taxon>Discosea</taxon>
        <taxon>Longamoebia</taxon>
        <taxon>Centramoebida</taxon>
        <taxon>Acanthamoebidae</taxon>
        <taxon>Acanthamoeba</taxon>
    </lineage>
</organism>
<dbReference type="Proteomes" id="UP000011083">
    <property type="component" value="Unassembled WGS sequence"/>
</dbReference>
<dbReference type="Gene3D" id="1.10.630.10">
    <property type="entry name" value="Cytochrome P450"/>
    <property type="match status" value="1"/>
</dbReference>
<dbReference type="STRING" id="1257118.L8HBK7"/>
<evidence type="ECO:0000256" key="1">
    <source>
        <dbReference type="ARBA" id="ARBA00010617"/>
    </source>
</evidence>
<dbReference type="PRINTS" id="PR00465">
    <property type="entry name" value="EP450IV"/>
</dbReference>
<reference evidence="8 9" key="1">
    <citation type="journal article" date="2013" name="Genome Biol.">
        <title>Genome of Acanthamoeba castellanii highlights extensive lateral gene transfer and early evolution of tyrosine kinase signaling.</title>
        <authorList>
            <person name="Clarke M."/>
            <person name="Lohan A.J."/>
            <person name="Liu B."/>
            <person name="Lagkouvardos I."/>
            <person name="Roy S."/>
            <person name="Zafar N."/>
            <person name="Bertelli C."/>
            <person name="Schilde C."/>
            <person name="Kianianmomeni A."/>
            <person name="Burglin T.R."/>
            <person name="Frech C."/>
            <person name="Turcotte B."/>
            <person name="Kopec K.O."/>
            <person name="Synnott J.M."/>
            <person name="Choo C."/>
            <person name="Paponov I."/>
            <person name="Finkler A."/>
            <person name="Soon Heng Tan C."/>
            <person name="Hutchins A.P."/>
            <person name="Weinmeier T."/>
            <person name="Rattei T."/>
            <person name="Chu J.S."/>
            <person name="Gimenez G."/>
            <person name="Irimia M."/>
            <person name="Rigden D.J."/>
            <person name="Fitzpatrick D.A."/>
            <person name="Lorenzo-Morales J."/>
            <person name="Bateman A."/>
            <person name="Chiu C.H."/>
            <person name="Tang P."/>
            <person name="Hegemann P."/>
            <person name="Fromm H."/>
            <person name="Raoult D."/>
            <person name="Greub G."/>
            <person name="Miranda-Saavedra D."/>
            <person name="Chen N."/>
            <person name="Nash P."/>
            <person name="Ginger M.L."/>
            <person name="Horn M."/>
            <person name="Schaap P."/>
            <person name="Caler L."/>
            <person name="Loftus B."/>
        </authorList>
    </citation>
    <scope>NUCLEOTIDE SEQUENCE [LARGE SCALE GENOMIC DNA]</scope>
    <source>
        <strain evidence="8 9">Neff</strain>
    </source>
</reference>
<feature type="binding site" description="axial binding residue" evidence="5">
    <location>
        <position position="414"/>
    </location>
    <ligand>
        <name>heme</name>
        <dbReference type="ChEBI" id="CHEBI:30413"/>
    </ligand>
    <ligandPart>
        <name>Fe</name>
        <dbReference type="ChEBI" id="CHEBI:18248"/>
    </ligandPart>
</feature>
<gene>
    <name evidence="8" type="ORF">ACA1_385730</name>
</gene>
<dbReference type="GO" id="GO:0016705">
    <property type="term" value="F:oxidoreductase activity, acting on paired donors, with incorporation or reduction of molecular oxygen"/>
    <property type="evidence" value="ECO:0007669"/>
    <property type="project" value="InterPro"/>
</dbReference>
<proteinExistence type="inferred from homology"/>
<evidence type="ECO:0000256" key="4">
    <source>
        <dbReference type="ARBA" id="ARBA00023004"/>
    </source>
</evidence>
<dbReference type="GO" id="GO:0004497">
    <property type="term" value="F:monooxygenase activity"/>
    <property type="evidence" value="ECO:0007669"/>
    <property type="project" value="UniProtKB-KW"/>
</dbReference>
<evidence type="ECO:0000313" key="8">
    <source>
        <dbReference type="EMBL" id="ELR21796.1"/>
    </source>
</evidence>
<evidence type="ECO:0000256" key="7">
    <source>
        <dbReference type="SAM" id="SignalP"/>
    </source>
</evidence>
<dbReference type="PROSITE" id="PS00086">
    <property type="entry name" value="CYTOCHROME_P450"/>
    <property type="match status" value="1"/>
</dbReference>
<name>L8HBK7_ACACF</name>
<comment type="similarity">
    <text evidence="1 6">Belongs to the cytochrome P450 family.</text>
</comment>
<evidence type="ECO:0000256" key="3">
    <source>
        <dbReference type="ARBA" id="ARBA00022723"/>
    </source>
</evidence>
<keyword evidence="9" id="KW-1185">Reference proteome</keyword>
<dbReference type="Pfam" id="PF00067">
    <property type="entry name" value="p450"/>
    <property type="match status" value="1"/>
</dbReference>
<dbReference type="GeneID" id="14922709"/>
<dbReference type="RefSeq" id="XP_004347178.1">
    <property type="nucleotide sequence ID" value="XM_004347128.1"/>
</dbReference>
<evidence type="ECO:0000313" key="9">
    <source>
        <dbReference type="Proteomes" id="UP000011083"/>
    </source>
</evidence>
<keyword evidence="3 5" id="KW-0479">Metal-binding</keyword>
<dbReference type="InterPro" id="IPR001128">
    <property type="entry name" value="Cyt_P450"/>
</dbReference>